<dbReference type="AlphaFoldDB" id="C8W6T5"/>
<evidence type="ECO:0000256" key="7">
    <source>
        <dbReference type="ARBA" id="ARBA00023136"/>
    </source>
</evidence>
<keyword evidence="3" id="KW-1003">Cell membrane</keyword>
<dbReference type="PANTHER" id="PTHR43553:SF24">
    <property type="entry name" value="ENERGY-COUPLING FACTOR TRANSPORTER ATP-BINDING PROTEIN ECFA1"/>
    <property type="match status" value="1"/>
</dbReference>
<evidence type="ECO:0000256" key="1">
    <source>
        <dbReference type="ARBA" id="ARBA00005417"/>
    </source>
</evidence>
<sequence length="243" mass="26146">MDAVAVKGLAYQYQAGGPSILKCINFKVTQGEMVVVAGLSGCGKSTLCGCISGTVQCNRYGVMKGEVVVNGKNVREMRAAKLALEVGMVFQDPDMQLFSPTVEDEIAFAPENLCLPPDRIRERVDGVLALVGIADLREANPYQLSGGEKHLVALAAVLSLDPPVLILDEVMSQLDAAGKKRVSTVLKKLRDGGKTIIVVEHDLEAVAFADRLLVLENGAAVRFDRMETLLADRDFMAAIRLIC</sequence>
<dbReference type="InterPro" id="IPR003439">
    <property type="entry name" value="ABC_transporter-like_ATP-bd"/>
</dbReference>
<dbReference type="SUPFAM" id="SSF52540">
    <property type="entry name" value="P-loop containing nucleoside triphosphate hydrolases"/>
    <property type="match status" value="1"/>
</dbReference>
<evidence type="ECO:0000256" key="3">
    <source>
        <dbReference type="ARBA" id="ARBA00022475"/>
    </source>
</evidence>
<dbReference type="RefSeq" id="WP_015758884.1">
    <property type="nucleotide sequence ID" value="NC_013216.1"/>
</dbReference>
<dbReference type="GO" id="GO:0043190">
    <property type="term" value="C:ATP-binding cassette (ABC) transporter complex"/>
    <property type="evidence" value="ECO:0007669"/>
    <property type="project" value="TreeGrafter"/>
</dbReference>
<dbReference type="Proteomes" id="UP000002217">
    <property type="component" value="Chromosome"/>
</dbReference>
<dbReference type="SMART" id="SM00382">
    <property type="entry name" value="AAA"/>
    <property type="match status" value="1"/>
</dbReference>
<keyword evidence="5" id="KW-0067">ATP-binding</keyword>
<organism evidence="9 10">
    <name type="scientific">Desulfofarcimen acetoxidans (strain ATCC 49208 / DSM 771 / KCTC 5769 / VKM B-1644 / 5575)</name>
    <name type="common">Desulfotomaculum acetoxidans</name>
    <dbReference type="NCBI Taxonomy" id="485916"/>
    <lineage>
        <taxon>Bacteria</taxon>
        <taxon>Bacillati</taxon>
        <taxon>Bacillota</taxon>
        <taxon>Clostridia</taxon>
        <taxon>Eubacteriales</taxon>
        <taxon>Peptococcaceae</taxon>
        <taxon>Desulfofarcimen</taxon>
    </lineage>
</organism>
<dbReference type="InterPro" id="IPR015856">
    <property type="entry name" value="ABC_transpr_CbiO/EcfA_su"/>
</dbReference>
<dbReference type="STRING" id="485916.Dtox_3475"/>
<proteinExistence type="inferred from homology"/>
<dbReference type="Gene3D" id="3.40.50.300">
    <property type="entry name" value="P-loop containing nucleotide triphosphate hydrolases"/>
    <property type="match status" value="1"/>
</dbReference>
<dbReference type="InterPro" id="IPR050095">
    <property type="entry name" value="ECF_ABC_transporter_ATP-bd"/>
</dbReference>
<evidence type="ECO:0000313" key="9">
    <source>
        <dbReference type="EMBL" id="ACV64194.1"/>
    </source>
</evidence>
<dbReference type="GO" id="GO:0042626">
    <property type="term" value="F:ATPase-coupled transmembrane transporter activity"/>
    <property type="evidence" value="ECO:0007669"/>
    <property type="project" value="TreeGrafter"/>
</dbReference>
<dbReference type="PANTHER" id="PTHR43553">
    <property type="entry name" value="HEAVY METAL TRANSPORTER"/>
    <property type="match status" value="1"/>
</dbReference>
<dbReference type="Pfam" id="PF00005">
    <property type="entry name" value="ABC_tran"/>
    <property type="match status" value="1"/>
</dbReference>
<dbReference type="OrthoDB" id="501320at2"/>
<accession>C8W6T5</accession>
<comment type="similarity">
    <text evidence="1">Belongs to the ABC transporter superfamily.</text>
</comment>
<dbReference type="PROSITE" id="PS50893">
    <property type="entry name" value="ABC_TRANSPORTER_2"/>
    <property type="match status" value="1"/>
</dbReference>
<protein>
    <submittedName>
        <fullName evidence="9">ABC transporter related</fullName>
    </submittedName>
</protein>
<evidence type="ECO:0000256" key="2">
    <source>
        <dbReference type="ARBA" id="ARBA00022448"/>
    </source>
</evidence>
<gene>
    <name evidence="9" type="ordered locus">Dtox_3475</name>
</gene>
<evidence type="ECO:0000256" key="4">
    <source>
        <dbReference type="ARBA" id="ARBA00022741"/>
    </source>
</evidence>
<evidence type="ECO:0000313" key="10">
    <source>
        <dbReference type="Proteomes" id="UP000002217"/>
    </source>
</evidence>
<evidence type="ECO:0000256" key="6">
    <source>
        <dbReference type="ARBA" id="ARBA00022967"/>
    </source>
</evidence>
<dbReference type="EMBL" id="CP001720">
    <property type="protein sequence ID" value="ACV64194.1"/>
    <property type="molecule type" value="Genomic_DNA"/>
</dbReference>
<dbReference type="KEGG" id="dae:Dtox_3475"/>
<dbReference type="InterPro" id="IPR003593">
    <property type="entry name" value="AAA+_ATPase"/>
</dbReference>
<name>C8W6T5_DESAS</name>
<dbReference type="CDD" id="cd03225">
    <property type="entry name" value="ABC_cobalt_CbiO_domain1"/>
    <property type="match status" value="1"/>
</dbReference>
<keyword evidence="7" id="KW-0472">Membrane</keyword>
<evidence type="ECO:0000256" key="5">
    <source>
        <dbReference type="ARBA" id="ARBA00022840"/>
    </source>
</evidence>
<keyword evidence="6" id="KW-1278">Translocase</keyword>
<reference evidence="9 10" key="1">
    <citation type="journal article" date="2009" name="Stand. Genomic Sci.">
        <title>Complete genome sequence of Desulfotomaculum acetoxidans type strain (5575).</title>
        <authorList>
            <person name="Spring S."/>
            <person name="Lapidus A."/>
            <person name="Schroder M."/>
            <person name="Gleim D."/>
            <person name="Sims D."/>
            <person name="Meincke L."/>
            <person name="Glavina Del Rio T."/>
            <person name="Tice H."/>
            <person name="Copeland A."/>
            <person name="Cheng J.F."/>
            <person name="Lucas S."/>
            <person name="Chen F."/>
            <person name="Nolan M."/>
            <person name="Bruce D."/>
            <person name="Goodwin L."/>
            <person name="Pitluck S."/>
            <person name="Ivanova N."/>
            <person name="Mavromatis K."/>
            <person name="Mikhailova N."/>
            <person name="Pati A."/>
            <person name="Chen A."/>
            <person name="Palaniappan K."/>
            <person name="Land M."/>
            <person name="Hauser L."/>
            <person name="Chang Y.J."/>
            <person name="Jeffries C.D."/>
            <person name="Chain P."/>
            <person name="Saunders E."/>
            <person name="Brettin T."/>
            <person name="Detter J.C."/>
            <person name="Goker M."/>
            <person name="Bristow J."/>
            <person name="Eisen J.A."/>
            <person name="Markowitz V."/>
            <person name="Hugenholtz P."/>
            <person name="Kyrpides N.C."/>
            <person name="Klenk H.P."/>
            <person name="Han C."/>
        </authorList>
    </citation>
    <scope>NUCLEOTIDE SEQUENCE [LARGE SCALE GENOMIC DNA]</scope>
    <source>
        <strain evidence="10">ATCC 49208 / DSM 771 / VKM B-1644</strain>
    </source>
</reference>
<dbReference type="HOGENOM" id="CLU_000604_1_22_9"/>
<keyword evidence="10" id="KW-1185">Reference proteome</keyword>
<keyword evidence="4" id="KW-0547">Nucleotide-binding</keyword>
<keyword evidence="2" id="KW-0813">Transport</keyword>
<evidence type="ECO:0000259" key="8">
    <source>
        <dbReference type="PROSITE" id="PS50893"/>
    </source>
</evidence>
<feature type="domain" description="ABC transporter" evidence="8">
    <location>
        <begin position="4"/>
        <end position="242"/>
    </location>
</feature>
<dbReference type="GO" id="GO:0005524">
    <property type="term" value="F:ATP binding"/>
    <property type="evidence" value="ECO:0007669"/>
    <property type="project" value="UniProtKB-KW"/>
</dbReference>
<dbReference type="GO" id="GO:0016887">
    <property type="term" value="F:ATP hydrolysis activity"/>
    <property type="evidence" value="ECO:0007669"/>
    <property type="project" value="InterPro"/>
</dbReference>
<dbReference type="InterPro" id="IPR027417">
    <property type="entry name" value="P-loop_NTPase"/>
</dbReference>
<dbReference type="eggNOG" id="COG1122">
    <property type="taxonomic scope" value="Bacteria"/>
</dbReference>